<dbReference type="SUPFAM" id="SSF81901">
    <property type="entry name" value="HCP-like"/>
    <property type="match status" value="1"/>
</dbReference>
<keyword evidence="3" id="KW-1185">Reference proteome</keyword>
<comment type="caution">
    <text evidence="2">The sequence shown here is derived from an EMBL/GenBank/DDBJ whole genome shotgun (WGS) entry which is preliminary data.</text>
</comment>
<dbReference type="PANTHER" id="PTHR43628">
    <property type="entry name" value="ACTIVATOR OF C KINASE PROTEIN 1-RELATED"/>
    <property type="match status" value="1"/>
</dbReference>
<keyword evidence="1" id="KW-0732">Signal</keyword>
<name>A0ABS1Z3A7_9GAMM</name>
<dbReference type="SMART" id="SM00671">
    <property type="entry name" value="SEL1"/>
    <property type="match status" value="4"/>
</dbReference>
<feature type="chain" id="PRO_5047132134" evidence="1">
    <location>
        <begin position="24"/>
        <end position="185"/>
    </location>
</feature>
<protein>
    <submittedName>
        <fullName evidence="2">Sel1 repeat family protein</fullName>
    </submittedName>
</protein>
<evidence type="ECO:0000256" key="1">
    <source>
        <dbReference type="SAM" id="SignalP"/>
    </source>
</evidence>
<reference evidence="2 3" key="1">
    <citation type="submission" date="2021-01" db="EMBL/GenBank/DDBJ databases">
        <title>Complete genome sequence of Pantoea eucrina OB49, a heavy metal tolerant bacterium with PGPR potential isolated from wheat in Algeria.</title>
        <authorList>
            <person name="Lekired A."/>
            <person name="Ouzari I.H."/>
        </authorList>
    </citation>
    <scope>NUCLEOTIDE SEQUENCE [LARGE SCALE GENOMIC DNA]</scope>
    <source>
        <strain evidence="2 3">OB49</strain>
    </source>
</reference>
<accession>A0ABS1Z3A7</accession>
<evidence type="ECO:0000313" key="2">
    <source>
        <dbReference type="EMBL" id="MBM0746873.1"/>
    </source>
</evidence>
<dbReference type="InterPro" id="IPR052945">
    <property type="entry name" value="Mitotic_Regulator"/>
</dbReference>
<dbReference type="InterPro" id="IPR006597">
    <property type="entry name" value="Sel1-like"/>
</dbReference>
<proteinExistence type="predicted"/>
<dbReference type="Pfam" id="PF08238">
    <property type="entry name" value="Sel1"/>
    <property type="match status" value="4"/>
</dbReference>
<sequence>MKSSNRLFIIFISACLFSSTTIADTISTTRADDANKIAKMYHSGMGVPRDMKKAFEFYQIAAELGNTDAQVDLGDIYYYGKETAQSYEKANYWYEKAAKNGNATAQMNLGYAYLNGEGVEMNYAKARNWLEIAVKQGQPSAMYHLGTIYFDGNGVAENKELAVELFKNSCSKGDYNACDKLKDIK</sequence>
<dbReference type="PANTHER" id="PTHR43628:SF1">
    <property type="entry name" value="CHITIN SYNTHASE REGULATORY FACTOR 2-RELATED"/>
    <property type="match status" value="1"/>
</dbReference>
<evidence type="ECO:0000313" key="3">
    <source>
        <dbReference type="Proteomes" id="UP000809137"/>
    </source>
</evidence>
<dbReference type="InterPro" id="IPR011990">
    <property type="entry name" value="TPR-like_helical_dom_sf"/>
</dbReference>
<gene>
    <name evidence="2" type="ORF">JJB79_05490</name>
</gene>
<feature type="signal peptide" evidence="1">
    <location>
        <begin position="1"/>
        <end position="23"/>
    </location>
</feature>
<dbReference type="RefSeq" id="WP_203025502.1">
    <property type="nucleotide sequence ID" value="NZ_JAFCXS010000002.1"/>
</dbReference>
<dbReference type="Gene3D" id="1.25.40.10">
    <property type="entry name" value="Tetratricopeptide repeat domain"/>
    <property type="match status" value="1"/>
</dbReference>
<dbReference type="EMBL" id="JAFCXS010000002">
    <property type="protein sequence ID" value="MBM0746873.1"/>
    <property type="molecule type" value="Genomic_DNA"/>
</dbReference>
<organism evidence="2 3">
    <name type="scientific">Pantoea eucrina</name>
    <dbReference type="NCBI Taxonomy" id="472693"/>
    <lineage>
        <taxon>Bacteria</taxon>
        <taxon>Pseudomonadati</taxon>
        <taxon>Pseudomonadota</taxon>
        <taxon>Gammaproteobacteria</taxon>
        <taxon>Enterobacterales</taxon>
        <taxon>Erwiniaceae</taxon>
        <taxon>Pantoea</taxon>
    </lineage>
</organism>
<dbReference type="Proteomes" id="UP000809137">
    <property type="component" value="Unassembled WGS sequence"/>
</dbReference>